<evidence type="ECO:0000256" key="3">
    <source>
        <dbReference type="SAM" id="MobiDB-lite"/>
    </source>
</evidence>
<dbReference type="GO" id="GO:0030544">
    <property type="term" value="F:Hsp70 protein binding"/>
    <property type="evidence" value="ECO:0007669"/>
    <property type="project" value="TreeGrafter"/>
</dbReference>
<keyword evidence="1" id="KW-0677">Repeat</keyword>
<accession>A0A9W7AA28</accession>
<evidence type="ECO:0000256" key="2">
    <source>
        <dbReference type="ARBA" id="ARBA00022803"/>
    </source>
</evidence>
<feature type="compositionally biased region" description="Basic and acidic residues" evidence="3">
    <location>
        <begin position="85"/>
        <end position="96"/>
    </location>
</feature>
<dbReference type="Gene3D" id="1.25.40.10">
    <property type="entry name" value="Tetratricopeptide repeat domain"/>
    <property type="match status" value="1"/>
</dbReference>
<feature type="non-terminal residue" evidence="4">
    <location>
        <position position="264"/>
    </location>
</feature>
<feature type="compositionally biased region" description="Acidic residues" evidence="3">
    <location>
        <begin position="52"/>
        <end position="71"/>
    </location>
</feature>
<comment type="caution">
    <text evidence="4">The sequence shown here is derived from an EMBL/GenBank/DDBJ whole genome shotgun (WGS) entry which is preliminary data.</text>
</comment>
<evidence type="ECO:0000313" key="5">
    <source>
        <dbReference type="Proteomes" id="UP001165082"/>
    </source>
</evidence>
<dbReference type="AlphaFoldDB" id="A0A9W7AA28"/>
<evidence type="ECO:0000313" key="4">
    <source>
        <dbReference type="EMBL" id="GMH65408.1"/>
    </source>
</evidence>
<proteinExistence type="predicted"/>
<dbReference type="PANTHER" id="PTHR45883:SF2">
    <property type="entry name" value="HSC70-INTERACTING PROTEIN"/>
    <property type="match status" value="1"/>
</dbReference>
<dbReference type="InterPro" id="IPR011990">
    <property type="entry name" value="TPR-like_helical_dom_sf"/>
</dbReference>
<dbReference type="PANTHER" id="PTHR45883">
    <property type="entry name" value="HSC70-INTERACTING PROTEIN"/>
    <property type="match status" value="1"/>
</dbReference>
<feature type="region of interest" description="Disordered" evidence="3">
    <location>
        <begin position="44"/>
        <end position="116"/>
    </location>
</feature>
<sequence>MPSSADIHTTLDTLQELLDDESFFVDNSNGVAGLLHKLCSAIADKPQPSSQGEEEAAAPQIDDEGVWEVEETPAPPSFTNATDSEAEKLSDDEFGKLQDTVTSSKSAAAEAGTPEEKVDLLTRAMEAEAKLGQLSAMTIAKRAEQLLLSKRVQAALDDASAAIALNPDSSKSLRVQGMSLRRLGKYSEAMAALGAAQSIDFNDEAAVMMSEIKPFIEALKKLDAERRAREKEEKLAAAKAAAAERRRAAQEASEKADCCDTGGG</sequence>
<organism evidence="4 5">
    <name type="scientific">Triparma retinervis</name>
    <dbReference type="NCBI Taxonomy" id="2557542"/>
    <lineage>
        <taxon>Eukaryota</taxon>
        <taxon>Sar</taxon>
        <taxon>Stramenopiles</taxon>
        <taxon>Ochrophyta</taxon>
        <taxon>Bolidophyceae</taxon>
        <taxon>Parmales</taxon>
        <taxon>Triparmaceae</taxon>
        <taxon>Triparma</taxon>
    </lineage>
</organism>
<feature type="region of interest" description="Disordered" evidence="3">
    <location>
        <begin position="240"/>
        <end position="264"/>
    </location>
</feature>
<dbReference type="OrthoDB" id="533763at2759"/>
<name>A0A9W7AA28_9STRA</name>
<dbReference type="SUPFAM" id="SSF48452">
    <property type="entry name" value="TPR-like"/>
    <property type="match status" value="1"/>
</dbReference>
<dbReference type="EMBL" id="BRXZ01003952">
    <property type="protein sequence ID" value="GMH65408.1"/>
    <property type="molecule type" value="Genomic_DNA"/>
</dbReference>
<keyword evidence="2" id="KW-0802">TPR repeat</keyword>
<gene>
    <name evidence="4" type="ORF">TrRE_jg13285</name>
</gene>
<dbReference type="Proteomes" id="UP001165082">
    <property type="component" value="Unassembled WGS sequence"/>
</dbReference>
<keyword evidence="5" id="KW-1185">Reference proteome</keyword>
<evidence type="ECO:0000256" key="1">
    <source>
        <dbReference type="ARBA" id="ARBA00022737"/>
    </source>
</evidence>
<feature type="compositionally biased region" description="Basic and acidic residues" evidence="3">
    <location>
        <begin position="240"/>
        <end position="258"/>
    </location>
</feature>
<reference evidence="4" key="1">
    <citation type="submission" date="2022-07" db="EMBL/GenBank/DDBJ databases">
        <title>Genome analysis of Parmales, a sister group of diatoms, reveals the evolutionary specialization of diatoms from phago-mixotrophs to photoautotrophs.</title>
        <authorList>
            <person name="Ban H."/>
            <person name="Sato S."/>
            <person name="Yoshikawa S."/>
            <person name="Kazumasa Y."/>
            <person name="Nakamura Y."/>
            <person name="Ichinomiya M."/>
            <person name="Saitoh K."/>
            <person name="Sato N."/>
            <person name="Blanc-Mathieu R."/>
            <person name="Endo H."/>
            <person name="Kuwata A."/>
            <person name="Ogata H."/>
        </authorList>
    </citation>
    <scope>NUCLEOTIDE SEQUENCE</scope>
</reference>
<protein>
    <submittedName>
        <fullName evidence="4">Uncharacterized protein</fullName>
    </submittedName>
</protein>